<dbReference type="InterPro" id="IPR005467">
    <property type="entry name" value="His_kinase_dom"/>
</dbReference>
<dbReference type="InterPro" id="IPR036890">
    <property type="entry name" value="HATPase_C_sf"/>
</dbReference>
<dbReference type="Gene3D" id="3.30.450.20">
    <property type="entry name" value="PAS domain"/>
    <property type="match status" value="1"/>
</dbReference>
<feature type="domain" description="Histidine kinase" evidence="6">
    <location>
        <begin position="260"/>
        <end position="471"/>
    </location>
</feature>
<dbReference type="PROSITE" id="PS50109">
    <property type="entry name" value="HIS_KIN"/>
    <property type="match status" value="1"/>
</dbReference>
<evidence type="ECO:0000313" key="8">
    <source>
        <dbReference type="EMBL" id="PKD42657.1"/>
    </source>
</evidence>
<keyword evidence="4" id="KW-0808">Transferase</keyword>
<name>A0A2N0VEP6_9BACT</name>
<organism evidence="8 9">
    <name type="scientific">Rhodohalobacter barkolensis</name>
    <dbReference type="NCBI Taxonomy" id="2053187"/>
    <lineage>
        <taxon>Bacteria</taxon>
        <taxon>Pseudomonadati</taxon>
        <taxon>Balneolota</taxon>
        <taxon>Balneolia</taxon>
        <taxon>Balneolales</taxon>
        <taxon>Balneolaceae</taxon>
        <taxon>Rhodohalobacter</taxon>
    </lineage>
</organism>
<dbReference type="InterPro" id="IPR003594">
    <property type="entry name" value="HATPase_dom"/>
</dbReference>
<feature type="domain" description="PAC" evidence="7">
    <location>
        <begin position="189"/>
        <end position="242"/>
    </location>
</feature>
<keyword evidence="5" id="KW-0418">Kinase</keyword>
<dbReference type="OrthoDB" id="5522855at2"/>
<dbReference type="InterPro" id="IPR003661">
    <property type="entry name" value="HisK_dim/P_dom"/>
</dbReference>
<evidence type="ECO:0000256" key="2">
    <source>
        <dbReference type="ARBA" id="ARBA00012438"/>
    </source>
</evidence>
<dbReference type="SUPFAM" id="SSF47384">
    <property type="entry name" value="Homodimeric domain of signal transducing histidine kinase"/>
    <property type="match status" value="1"/>
</dbReference>
<dbReference type="NCBIfam" id="TIGR00229">
    <property type="entry name" value="sensory_box"/>
    <property type="match status" value="1"/>
</dbReference>
<evidence type="ECO:0000256" key="3">
    <source>
        <dbReference type="ARBA" id="ARBA00022553"/>
    </source>
</evidence>
<dbReference type="InterPro" id="IPR000014">
    <property type="entry name" value="PAS"/>
</dbReference>
<dbReference type="InterPro" id="IPR013656">
    <property type="entry name" value="PAS_4"/>
</dbReference>
<dbReference type="SMART" id="SM00387">
    <property type="entry name" value="HATPase_c"/>
    <property type="match status" value="1"/>
</dbReference>
<dbReference type="Gene3D" id="3.30.565.10">
    <property type="entry name" value="Histidine kinase-like ATPase, C-terminal domain"/>
    <property type="match status" value="1"/>
</dbReference>
<dbReference type="InterPro" id="IPR000700">
    <property type="entry name" value="PAS-assoc_C"/>
</dbReference>
<dbReference type="PRINTS" id="PR00344">
    <property type="entry name" value="BCTRLSENSOR"/>
</dbReference>
<dbReference type="RefSeq" id="WP_101074352.1">
    <property type="nucleotide sequence ID" value="NZ_PISP01000006.1"/>
</dbReference>
<dbReference type="Proteomes" id="UP000233398">
    <property type="component" value="Unassembled WGS sequence"/>
</dbReference>
<accession>A0A2N0VEP6</accession>
<gene>
    <name evidence="8" type="ORF">CWD77_14715</name>
</gene>
<comment type="caution">
    <text evidence="8">The sequence shown here is derived from an EMBL/GenBank/DDBJ whole genome shotgun (WGS) entry which is preliminary data.</text>
</comment>
<sequence>MRDLNSWYWVWNLENQEITCSSRLLERIGVNPSRELPPHEFWEFLIDPDNQPSFFSKIEELLENPDCTAFLQYCAFKNGESPSHPIKVSGELLNGQIISGQIEFESDDLSESDSYLLKLLMDHLPHSIFFKDRESRFIRINQTCAEKFGLENPGEAVGKTDFDFFQDEHAQQALEDEKYVLRSGKPIIDKSEREVFSDGQQSVKWASTSKIPMYGVNGEIIGTFGITKDITKSKRQQDELNETIDIISDQNNRFQNFAHIVSHNLRNHAGNITMILSLVEVAESDQELDELLAHLTTASDRLNETIEDLNEIVDSQSKSDYDLKPVNLFTVYQKVKDILSTEIMIHNVDFESLIPEEFEVHYNQAYMESILLNLMSNAIKYRHPKRNPVIGVKVYQSESGPVLKVTDNGVGIDLDKYGEKLFGMYNTFHSNKNSKGIGLYITKNQVESLGGCIEVDSKPDKGTTFTVYFGS</sequence>
<reference evidence="8 9" key="1">
    <citation type="submission" date="2017-11" db="EMBL/GenBank/DDBJ databases">
        <title>Rhodohalobacter 15182 sp. nov., isolated from a salt lake.</title>
        <authorList>
            <person name="Han S."/>
        </authorList>
    </citation>
    <scope>NUCLEOTIDE SEQUENCE [LARGE SCALE GENOMIC DNA]</scope>
    <source>
        <strain evidence="8 9">15182</strain>
    </source>
</reference>
<dbReference type="AlphaFoldDB" id="A0A2N0VEP6"/>
<dbReference type="GO" id="GO:0000155">
    <property type="term" value="F:phosphorelay sensor kinase activity"/>
    <property type="evidence" value="ECO:0007669"/>
    <property type="project" value="InterPro"/>
</dbReference>
<keyword evidence="3" id="KW-0597">Phosphoprotein</keyword>
<dbReference type="CDD" id="cd00082">
    <property type="entry name" value="HisKA"/>
    <property type="match status" value="1"/>
</dbReference>
<evidence type="ECO:0000256" key="5">
    <source>
        <dbReference type="ARBA" id="ARBA00022777"/>
    </source>
</evidence>
<dbReference type="EMBL" id="PISP01000006">
    <property type="protein sequence ID" value="PKD42657.1"/>
    <property type="molecule type" value="Genomic_DNA"/>
</dbReference>
<comment type="catalytic activity">
    <reaction evidence="1">
        <text>ATP + protein L-histidine = ADP + protein N-phospho-L-histidine.</text>
        <dbReference type="EC" id="2.7.13.3"/>
    </reaction>
</comment>
<dbReference type="Pfam" id="PF02518">
    <property type="entry name" value="HATPase_c"/>
    <property type="match status" value="1"/>
</dbReference>
<evidence type="ECO:0000256" key="4">
    <source>
        <dbReference type="ARBA" id="ARBA00022679"/>
    </source>
</evidence>
<dbReference type="SUPFAM" id="SSF55874">
    <property type="entry name" value="ATPase domain of HSP90 chaperone/DNA topoisomerase II/histidine kinase"/>
    <property type="match status" value="1"/>
</dbReference>
<keyword evidence="9" id="KW-1185">Reference proteome</keyword>
<dbReference type="PANTHER" id="PTHR43304:SF1">
    <property type="entry name" value="PAC DOMAIN-CONTAINING PROTEIN"/>
    <property type="match status" value="1"/>
</dbReference>
<evidence type="ECO:0000259" key="6">
    <source>
        <dbReference type="PROSITE" id="PS50109"/>
    </source>
</evidence>
<dbReference type="PANTHER" id="PTHR43304">
    <property type="entry name" value="PHYTOCHROME-LIKE PROTEIN CPH1"/>
    <property type="match status" value="1"/>
</dbReference>
<dbReference type="InterPro" id="IPR035965">
    <property type="entry name" value="PAS-like_dom_sf"/>
</dbReference>
<dbReference type="EC" id="2.7.13.3" evidence="2"/>
<evidence type="ECO:0000256" key="1">
    <source>
        <dbReference type="ARBA" id="ARBA00000085"/>
    </source>
</evidence>
<dbReference type="SUPFAM" id="SSF55785">
    <property type="entry name" value="PYP-like sensor domain (PAS domain)"/>
    <property type="match status" value="1"/>
</dbReference>
<proteinExistence type="predicted"/>
<dbReference type="InterPro" id="IPR004358">
    <property type="entry name" value="Sig_transdc_His_kin-like_C"/>
</dbReference>
<dbReference type="PROSITE" id="PS50113">
    <property type="entry name" value="PAC"/>
    <property type="match status" value="1"/>
</dbReference>
<dbReference type="InterPro" id="IPR052162">
    <property type="entry name" value="Sensor_kinase/Photoreceptor"/>
</dbReference>
<dbReference type="InterPro" id="IPR036097">
    <property type="entry name" value="HisK_dim/P_sf"/>
</dbReference>
<dbReference type="Pfam" id="PF08448">
    <property type="entry name" value="PAS_4"/>
    <property type="match status" value="1"/>
</dbReference>
<evidence type="ECO:0000313" key="9">
    <source>
        <dbReference type="Proteomes" id="UP000233398"/>
    </source>
</evidence>
<evidence type="ECO:0000259" key="7">
    <source>
        <dbReference type="PROSITE" id="PS50113"/>
    </source>
</evidence>
<protein>
    <recommendedName>
        <fullName evidence="2">histidine kinase</fullName>
        <ecNumber evidence="2">2.7.13.3</ecNumber>
    </recommendedName>
</protein>
<dbReference type="CDD" id="cd00130">
    <property type="entry name" value="PAS"/>
    <property type="match status" value="1"/>
</dbReference>